<dbReference type="OrthoDB" id="5932488at2"/>
<dbReference type="InterPro" id="IPR036390">
    <property type="entry name" value="WH_DNA-bd_sf"/>
</dbReference>
<dbReference type="InterPro" id="IPR036388">
    <property type="entry name" value="WH-like_DNA-bd_sf"/>
</dbReference>
<dbReference type="KEGG" id="agf:ET445_04400"/>
<dbReference type="EMBL" id="CP035491">
    <property type="protein sequence ID" value="QAY72698.1"/>
    <property type="molecule type" value="Genomic_DNA"/>
</dbReference>
<dbReference type="CDD" id="cd06170">
    <property type="entry name" value="LuxR_C_like"/>
    <property type="match status" value="1"/>
</dbReference>
<dbReference type="InterPro" id="IPR051797">
    <property type="entry name" value="TrmB-like"/>
</dbReference>
<dbReference type="Gene3D" id="1.10.10.10">
    <property type="entry name" value="Winged helix-like DNA-binding domain superfamily/Winged helix DNA-binding domain"/>
    <property type="match status" value="2"/>
</dbReference>
<dbReference type="PROSITE" id="PS50043">
    <property type="entry name" value="HTH_LUXR_2"/>
    <property type="match status" value="1"/>
</dbReference>
<accession>A0A4P6FQ90</accession>
<dbReference type="PANTHER" id="PTHR34293:SF1">
    <property type="entry name" value="HTH-TYPE TRANSCRIPTIONAL REGULATOR TRMBL2"/>
    <property type="match status" value="1"/>
</dbReference>
<dbReference type="SMART" id="SM00421">
    <property type="entry name" value="HTH_LUXR"/>
    <property type="match status" value="1"/>
</dbReference>
<dbReference type="SUPFAM" id="SSF46894">
    <property type="entry name" value="C-terminal effector domain of the bipartite response regulators"/>
    <property type="match status" value="1"/>
</dbReference>
<evidence type="ECO:0000313" key="2">
    <source>
        <dbReference type="EMBL" id="QAY72698.1"/>
    </source>
</evidence>
<gene>
    <name evidence="2" type="ORF">ET445_04400</name>
</gene>
<dbReference type="GO" id="GO:0003677">
    <property type="term" value="F:DNA binding"/>
    <property type="evidence" value="ECO:0007669"/>
    <property type="project" value="InterPro"/>
</dbReference>
<dbReference type="InterPro" id="IPR000792">
    <property type="entry name" value="Tscrpt_reg_LuxR_C"/>
</dbReference>
<evidence type="ECO:0000313" key="3">
    <source>
        <dbReference type="Proteomes" id="UP000291259"/>
    </source>
</evidence>
<proteinExistence type="predicted"/>
<dbReference type="Proteomes" id="UP000291259">
    <property type="component" value="Chromosome"/>
</dbReference>
<dbReference type="SUPFAM" id="SSF46785">
    <property type="entry name" value="Winged helix' DNA-binding domain"/>
    <property type="match status" value="1"/>
</dbReference>
<dbReference type="InterPro" id="IPR002831">
    <property type="entry name" value="Tscrpt_reg_TrmB_N"/>
</dbReference>
<evidence type="ECO:0000259" key="1">
    <source>
        <dbReference type="PROSITE" id="PS50043"/>
    </source>
</evidence>
<dbReference type="Pfam" id="PF01978">
    <property type="entry name" value="TrmB"/>
    <property type="match status" value="1"/>
</dbReference>
<sequence length="336" mass="36802">MADDLPLLDLAGFEESTERAYVHVLMHGRATAHEVAEQLQADDETAFRRLEDLRGLGLVSRLEGESPTYAAVDPRYALRTVVDRLSDQALRIREAIPSLGEYFDAGTPEDPASQQTVVLSDPDTVAAWYARLEHQATKEFLAFDRPPYVSASFDPFQAAVLARGVDWRSIYTIESFDEGSTWEEVELLAEQGEQSRITDELPLKLVIVDGSTALVSLSLDPGRIEALITHAPPLVAALHELFEFHWARAVPLPGAREQVAGTTSAAPLATAAGRPPTPEERAILTLMAVGMKDDAIARRLGVSARTLRRRSQELLAELGAGNRFQAGVEAARRGWL</sequence>
<keyword evidence="3" id="KW-1185">Reference proteome</keyword>
<protein>
    <submittedName>
        <fullName evidence="2">LuxR family transcriptional regulator</fullName>
    </submittedName>
</protein>
<name>A0A4P6FQ90_9MICO</name>
<dbReference type="PANTHER" id="PTHR34293">
    <property type="entry name" value="HTH-TYPE TRANSCRIPTIONAL REGULATOR TRMBL2"/>
    <property type="match status" value="1"/>
</dbReference>
<dbReference type="GO" id="GO:0006355">
    <property type="term" value="P:regulation of DNA-templated transcription"/>
    <property type="evidence" value="ECO:0007669"/>
    <property type="project" value="InterPro"/>
</dbReference>
<reference evidence="2 3" key="1">
    <citation type="submission" date="2019-01" db="EMBL/GenBank/DDBJ databases">
        <title>Genome sequencing of strain FW100M-8.</title>
        <authorList>
            <person name="Heo J."/>
            <person name="Kim S.-J."/>
            <person name="Kim J.-S."/>
            <person name="Hong S.-B."/>
            <person name="Kwon S.-W."/>
        </authorList>
    </citation>
    <scope>NUCLEOTIDE SEQUENCE [LARGE SCALE GENOMIC DNA]</scope>
    <source>
        <strain evidence="2 3">FW100M-8</strain>
    </source>
</reference>
<dbReference type="InterPro" id="IPR016032">
    <property type="entry name" value="Sig_transdc_resp-reg_C-effctor"/>
</dbReference>
<dbReference type="AlphaFoldDB" id="A0A4P6FQ90"/>
<dbReference type="RefSeq" id="WP_129189194.1">
    <property type="nucleotide sequence ID" value="NZ_CP035491.1"/>
</dbReference>
<organism evidence="2 3">
    <name type="scientific">Agromyces protaetiae</name>
    <dbReference type="NCBI Taxonomy" id="2509455"/>
    <lineage>
        <taxon>Bacteria</taxon>
        <taxon>Bacillati</taxon>
        <taxon>Actinomycetota</taxon>
        <taxon>Actinomycetes</taxon>
        <taxon>Micrococcales</taxon>
        <taxon>Microbacteriaceae</taxon>
        <taxon>Agromyces</taxon>
    </lineage>
</organism>
<dbReference type="Pfam" id="PF00196">
    <property type="entry name" value="GerE"/>
    <property type="match status" value="1"/>
</dbReference>
<feature type="domain" description="HTH luxR-type" evidence="1">
    <location>
        <begin position="269"/>
        <end position="334"/>
    </location>
</feature>